<evidence type="ECO:0000313" key="1">
    <source>
        <dbReference type="EMBL" id="KKN42686.1"/>
    </source>
</evidence>
<dbReference type="EMBL" id="LAZR01001564">
    <property type="protein sequence ID" value="KKN42686.1"/>
    <property type="molecule type" value="Genomic_DNA"/>
</dbReference>
<accession>A0A0F9T0M4</accession>
<organism evidence="1">
    <name type="scientific">marine sediment metagenome</name>
    <dbReference type="NCBI Taxonomy" id="412755"/>
    <lineage>
        <taxon>unclassified sequences</taxon>
        <taxon>metagenomes</taxon>
        <taxon>ecological metagenomes</taxon>
    </lineage>
</organism>
<protein>
    <submittedName>
        <fullName evidence="1">Uncharacterized protein</fullName>
    </submittedName>
</protein>
<reference evidence="1" key="1">
    <citation type="journal article" date="2015" name="Nature">
        <title>Complex archaea that bridge the gap between prokaryotes and eukaryotes.</title>
        <authorList>
            <person name="Spang A."/>
            <person name="Saw J.H."/>
            <person name="Jorgensen S.L."/>
            <person name="Zaremba-Niedzwiedzka K."/>
            <person name="Martijn J."/>
            <person name="Lind A.E."/>
            <person name="van Eijk R."/>
            <person name="Schleper C."/>
            <person name="Guy L."/>
            <person name="Ettema T.J."/>
        </authorList>
    </citation>
    <scope>NUCLEOTIDE SEQUENCE</scope>
</reference>
<gene>
    <name evidence="1" type="ORF">LCGC14_0710870</name>
</gene>
<name>A0A0F9T0M4_9ZZZZ</name>
<dbReference type="AlphaFoldDB" id="A0A0F9T0M4"/>
<sequence length="98" mass="11085">MFEFWLSGYNTSEKHPQMIAHHAAVKAIEGKILKKDPESLIIRAMKSEGDGRLQPCNHKAFRRCDIIISSIGVDKWRATKTKQPRGTNIQVKIVCAPL</sequence>
<comment type="caution">
    <text evidence="1">The sequence shown here is derived from an EMBL/GenBank/DDBJ whole genome shotgun (WGS) entry which is preliminary data.</text>
</comment>
<proteinExistence type="predicted"/>